<evidence type="ECO:0000313" key="3">
    <source>
        <dbReference type="Proteomes" id="UP001148838"/>
    </source>
</evidence>
<organism evidence="2 3">
    <name type="scientific">Periplaneta americana</name>
    <name type="common">American cockroach</name>
    <name type="synonym">Blatta americana</name>
    <dbReference type="NCBI Taxonomy" id="6978"/>
    <lineage>
        <taxon>Eukaryota</taxon>
        <taxon>Metazoa</taxon>
        <taxon>Ecdysozoa</taxon>
        <taxon>Arthropoda</taxon>
        <taxon>Hexapoda</taxon>
        <taxon>Insecta</taxon>
        <taxon>Pterygota</taxon>
        <taxon>Neoptera</taxon>
        <taxon>Polyneoptera</taxon>
        <taxon>Dictyoptera</taxon>
        <taxon>Blattodea</taxon>
        <taxon>Blattoidea</taxon>
        <taxon>Blattidae</taxon>
        <taxon>Blattinae</taxon>
        <taxon>Periplaneta</taxon>
    </lineage>
</organism>
<feature type="region of interest" description="Disordered" evidence="1">
    <location>
        <begin position="21"/>
        <end position="40"/>
    </location>
</feature>
<proteinExistence type="predicted"/>
<gene>
    <name evidence="2" type="ORF">ANN_00882</name>
</gene>
<evidence type="ECO:0000256" key="1">
    <source>
        <dbReference type="SAM" id="MobiDB-lite"/>
    </source>
</evidence>
<feature type="compositionally biased region" description="Basic and acidic residues" evidence="1">
    <location>
        <begin position="21"/>
        <end position="39"/>
    </location>
</feature>
<comment type="caution">
    <text evidence="2">The sequence shown here is derived from an EMBL/GenBank/DDBJ whole genome shotgun (WGS) entry which is preliminary data.</text>
</comment>
<dbReference type="Proteomes" id="UP001148838">
    <property type="component" value="Unassembled WGS sequence"/>
</dbReference>
<reference evidence="2 3" key="1">
    <citation type="journal article" date="2022" name="Allergy">
        <title>Genome assembly and annotation of Periplaneta americana reveal a comprehensive cockroach allergen profile.</title>
        <authorList>
            <person name="Wang L."/>
            <person name="Xiong Q."/>
            <person name="Saelim N."/>
            <person name="Wang L."/>
            <person name="Nong W."/>
            <person name="Wan A.T."/>
            <person name="Shi M."/>
            <person name="Liu X."/>
            <person name="Cao Q."/>
            <person name="Hui J.H.L."/>
            <person name="Sookrung N."/>
            <person name="Leung T.F."/>
            <person name="Tungtrongchitr A."/>
            <person name="Tsui S.K.W."/>
        </authorList>
    </citation>
    <scope>NUCLEOTIDE SEQUENCE [LARGE SCALE GENOMIC DNA]</scope>
    <source>
        <strain evidence="2">PWHHKU_190912</strain>
    </source>
</reference>
<protein>
    <submittedName>
        <fullName evidence="2">Uncharacterized protein</fullName>
    </submittedName>
</protein>
<dbReference type="EMBL" id="JAJSOF020000003">
    <property type="protein sequence ID" value="KAJ4449483.1"/>
    <property type="molecule type" value="Genomic_DNA"/>
</dbReference>
<accession>A0ABQ8TT49</accession>
<sequence>MLSLIRCIMSKSNEEDLKTLERRGKEMSHGSRSETKRSAEVPSQQYYCRCDLGDITRGSVRSMTRGRLKSLLIHRSCHNIVMQSRAPIPILRIILFWYLLCGMCCDSQFEVENYANLSSIPLHIQLKTHHPLTEGGVLSATVPGFPAFRNISARIYSLGALLRTLRHLGRAFGMDPMLLGHLGYVNLERGGGRNVNVQKSVLYANAYPEGARRRGRSRLRWLRDVEDDLRMICGELDVEYGENGRKTETNGFN</sequence>
<keyword evidence="3" id="KW-1185">Reference proteome</keyword>
<name>A0ABQ8TT49_PERAM</name>
<evidence type="ECO:0000313" key="2">
    <source>
        <dbReference type="EMBL" id="KAJ4449483.1"/>
    </source>
</evidence>